<feature type="region of interest" description="Disordered" evidence="1">
    <location>
        <begin position="1"/>
        <end position="23"/>
    </location>
</feature>
<comment type="caution">
    <text evidence="3">The sequence shown here is derived from an EMBL/GenBank/DDBJ whole genome shotgun (WGS) entry which is preliminary data.</text>
</comment>
<keyword evidence="4" id="KW-1185">Reference proteome</keyword>
<feature type="domain" description="MULE transposase" evidence="2">
    <location>
        <begin position="176"/>
        <end position="273"/>
    </location>
</feature>
<dbReference type="InterPro" id="IPR018289">
    <property type="entry name" value="MULE_transposase_dom"/>
</dbReference>
<gene>
    <name evidence="3" type="ORF">O181_078228</name>
</gene>
<feature type="compositionally biased region" description="Low complexity" evidence="1">
    <location>
        <begin position="404"/>
        <end position="415"/>
    </location>
</feature>
<feature type="region of interest" description="Disordered" evidence="1">
    <location>
        <begin position="365"/>
        <end position="446"/>
    </location>
</feature>
<reference evidence="3" key="1">
    <citation type="submission" date="2021-03" db="EMBL/GenBank/DDBJ databases">
        <title>Draft genome sequence of rust myrtle Austropuccinia psidii MF-1, a brazilian biotype.</title>
        <authorList>
            <person name="Quecine M.C."/>
            <person name="Pachon D.M.R."/>
            <person name="Bonatelli M.L."/>
            <person name="Correr F.H."/>
            <person name="Franceschini L.M."/>
            <person name="Leite T.F."/>
            <person name="Margarido G.R.A."/>
            <person name="Almeida C.A."/>
            <person name="Ferrarezi J.A."/>
            <person name="Labate C.A."/>
        </authorList>
    </citation>
    <scope>NUCLEOTIDE SEQUENCE</scope>
    <source>
        <strain evidence="3">MF-1</strain>
    </source>
</reference>
<evidence type="ECO:0000313" key="4">
    <source>
        <dbReference type="Proteomes" id="UP000765509"/>
    </source>
</evidence>
<sequence length="506" mass="57917">MTHNQIEIGCDRSGTTNLNKSPSKTVTSRKLDCPFRLYVRKYAKSTTGNPKVKNPEHSHDATENIMAHPAFRKVNEQETSQIVQMSESLLMSRQIQAQLCSQRESDRPVILQDIYNQVKKIKKEKLQGRRPIDALIDTLKEENFVWASARNAEGHITSLFFTHPLAIKILHGFPHVILMDFTYKTNKYKMPLFIIFEFRSTNKTFSGAFCFMKNETEPSYTWELNQYIEQVLNNNNLVPPPVIAIDRDLALKNSLKKLFPDSKVMLCIWYINKDVYAHCMKKIGHGTDFKNLVGLWNEHFQDVLTGKVPFDEIPKSQEDDQYYEDPLECKNICGRPQGAKNKNENKNKREPSIFEIIEIQSKRRGIPPSKVTSTTTSRSQSNFPSPIMEVDSSEYSEDSEDSLSKSVSSSDSVPSATKLNKSEVTLRRSRRLEIGSKNSQRKSHKPATSLNIYDAIDLTCEHCQRNYHTSDECSKLFIPGSEDLPNFILKYTFKAINVQGDGNCGY</sequence>
<dbReference type="Pfam" id="PF10551">
    <property type="entry name" value="MULE"/>
    <property type="match status" value="1"/>
</dbReference>
<name>A0A9Q3FIK1_9BASI</name>
<organism evidence="3 4">
    <name type="scientific">Austropuccinia psidii MF-1</name>
    <dbReference type="NCBI Taxonomy" id="1389203"/>
    <lineage>
        <taxon>Eukaryota</taxon>
        <taxon>Fungi</taxon>
        <taxon>Dikarya</taxon>
        <taxon>Basidiomycota</taxon>
        <taxon>Pucciniomycotina</taxon>
        <taxon>Pucciniomycetes</taxon>
        <taxon>Pucciniales</taxon>
        <taxon>Sphaerophragmiaceae</taxon>
        <taxon>Austropuccinia</taxon>
    </lineage>
</organism>
<dbReference type="OrthoDB" id="1880067at2759"/>
<feature type="compositionally biased region" description="Polar residues" evidence="1">
    <location>
        <begin position="13"/>
        <end position="23"/>
    </location>
</feature>
<dbReference type="PANTHER" id="PTHR31569">
    <property type="entry name" value="SWIM-TYPE DOMAIN-CONTAINING PROTEIN"/>
    <property type="match status" value="1"/>
</dbReference>
<evidence type="ECO:0000259" key="2">
    <source>
        <dbReference type="Pfam" id="PF10551"/>
    </source>
</evidence>
<feature type="compositionally biased region" description="Basic and acidic residues" evidence="1">
    <location>
        <begin position="341"/>
        <end position="352"/>
    </location>
</feature>
<dbReference type="PANTHER" id="PTHR31569:SF4">
    <property type="entry name" value="SWIM-TYPE DOMAIN-CONTAINING PROTEIN"/>
    <property type="match status" value="1"/>
</dbReference>
<dbReference type="EMBL" id="AVOT02043091">
    <property type="protein sequence ID" value="MBW0538513.1"/>
    <property type="molecule type" value="Genomic_DNA"/>
</dbReference>
<proteinExistence type="predicted"/>
<dbReference type="Proteomes" id="UP000765509">
    <property type="component" value="Unassembled WGS sequence"/>
</dbReference>
<accession>A0A9Q3FIK1</accession>
<feature type="compositionally biased region" description="Acidic residues" evidence="1">
    <location>
        <begin position="391"/>
        <end position="401"/>
    </location>
</feature>
<feature type="region of interest" description="Disordered" evidence="1">
    <location>
        <begin position="333"/>
        <end position="352"/>
    </location>
</feature>
<protein>
    <recommendedName>
        <fullName evidence="2">MULE transposase domain-containing protein</fullName>
    </recommendedName>
</protein>
<feature type="compositionally biased region" description="Basic and acidic residues" evidence="1">
    <location>
        <begin position="420"/>
        <end position="434"/>
    </location>
</feature>
<feature type="compositionally biased region" description="Polar residues" evidence="1">
    <location>
        <begin position="370"/>
        <end position="384"/>
    </location>
</feature>
<dbReference type="InterPro" id="IPR052579">
    <property type="entry name" value="Zinc_finger_SWIM"/>
</dbReference>
<evidence type="ECO:0000313" key="3">
    <source>
        <dbReference type="EMBL" id="MBW0538513.1"/>
    </source>
</evidence>
<evidence type="ECO:0000256" key="1">
    <source>
        <dbReference type="SAM" id="MobiDB-lite"/>
    </source>
</evidence>
<dbReference type="AlphaFoldDB" id="A0A9Q3FIK1"/>